<name>A0A485CQC9_RAOPL</name>
<proteinExistence type="predicted"/>
<organism evidence="1 2">
    <name type="scientific">Raoultella planticola</name>
    <name type="common">Klebsiella planticola</name>
    <dbReference type="NCBI Taxonomy" id="575"/>
    <lineage>
        <taxon>Bacteria</taxon>
        <taxon>Pseudomonadati</taxon>
        <taxon>Pseudomonadota</taxon>
        <taxon>Gammaproteobacteria</taxon>
        <taxon>Enterobacterales</taxon>
        <taxon>Enterobacteriaceae</taxon>
        <taxon>Klebsiella/Raoultella group</taxon>
        <taxon>Raoultella</taxon>
    </lineage>
</organism>
<evidence type="ECO:0000313" key="1">
    <source>
        <dbReference type="EMBL" id="VFS86910.1"/>
    </source>
</evidence>
<protein>
    <submittedName>
        <fullName evidence="1">Uncharacterized protein</fullName>
    </submittedName>
</protein>
<accession>A0A485CQC9</accession>
<reference evidence="1 2" key="1">
    <citation type="submission" date="2019-03" db="EMBL/GenBank/DDBJ databases">
        <authorList>
            <consortium name="Pathogen Informatics"/>
        </authorList>
    </citation>
    <scope>NUCLEOTIDE SEQUENCE [LARGE SCALE GENOMIC DNA]</scope>
    <source>
        <strain evidence="1 2">NCTC12998</strain>
    </source>
</reference>
<gene>
    <name evidence="1" type="ORF">NCTC12998_06286</name>
</gene>
<dbReference type="Proteomes" id="UP000345637">
    <property type="component" value="Unassembled WGS sequence"/>
</dbReference>
<sequence>MVSHIRRSLLPQLNILVIGAMPSCLDIFAGVDVVFHIHNHLRLLAVDHKFIGAGDARAVEQRIDGKDSRPRLNRLKPERGKVRELFRGIGEGIDSQTTSGKSILIGTVYPARK</sequence>
<dbReference type="EMBL" id="CAADJE010000031">
    <property type="protein sequence ID" value="VFS86910.1"/>
    <property type="molecule type" value="Genomic_DNA"/>
</dbReference>
<dbReference type="AlphaFoldDB" id="A0A485CQC9"/>
<evidence type="ECO:0000313" key="2">
    <source>
        <dbReference type="Proteomes" id="UP000345637"/>
    </source>
</evidence>